<dbReference type="Pfam" id="PF09159">
    <property type="entry name" value="Ydc2-catalyt"/>
    <property type="match status" value="1"/>
</dbReference>
<dbReference type="InterPro" id="IPR015242">
    <property type="entry name" value="Ydc2_cat"/>
</dbReference>
<accession>A0A0N1H614</accession>
<dbReference type="GeneID" id="28741514"/>
<evidence type="ECO:0000313" key="3">
    <source>
        <dbReference type="Proteomes" id="UP000038010"/>
    </source>
</evidence>
<evidence type="ECO:0000313" key="2">
    <source>
        <dbReference type="EMBL" id="KPI41370.1"/>
    </source>
</evidence>
<protein>
    <recommendedName>
        <fullName evidence="1">Mitochondrial resolvase Ydc2 catalytic domain-containing protein</fullName>
    </recommendedName>
</protein>
<dbReference type="GO" id="GO:0004520">
    <property type="term" value="F:DNA endonuclease activity"/>
    <property type="evidence" value="ECO:0007669"/>
    <property type="project" value="TreeGrafter"/>
</dbReference>
<dbReference type="GO" id="GO:0000402">
    <property type="term" value="F:crossed form four-way junction DNA binding"/>
    <property type="evidence" value="ECO:0007669"/>
    <property type="project" value="TreeGrafter"/>
</dbReference>
<proteinExistence type="predicted"/>
<comment type="caution">
    <text evidence="2">The sequence shown here is derived from an EMBL/GenBank/DDBJ whole genome shotgun (WGS) entry which is preliminary data.</text>
</comment>
<dbReference type="GO" id="GO:0005739">
    <property type="term" value="C:mitochondrion"/>
    <property type="evidence" value="ECO:0007669"/>
    <property type="project" value="TreeGrafter"/>
</dbReference>
<dbReference type="AlphaFoldDB" id="A0A0N1H614"/>
<evidence type="ECO:0000259" key="1">
    <source>
        <dbReference type="Pfam" id="PF09159"/>
    </source>
</evidence>
<dbReference type="Gene3D" id="3.30.420.10">
    <property type="entry name" value="Ribonuclease H-like superfamily/Ribonuclease H"/>
    <property type="match status" value="1"/>
</dbReference>
<sequence length="346" mass="38562">MLRRLRPHLVRSITQLRSASKHAAGPVKNEWLLSKKNDELRQTAVECGTSCSGTKQSLVDGLKDALVGLEGGNDTHGQNLSIISIDMGVRNLAYCNLQAKLDTTGALEGRHRMKVKVDAWRRIDMTGRENAPSPDYGKVARSGQAMEALKPVLAKEDFSPTIYAERAHGFISEILQQHNPTHVLIERQRFRSGGGPAVQEWTLRVGMFEFMLYATLHTLAKQEKHNAIVIPVQPAMVNRYWLSQNQDTSTTAARPSSAAMKKYKIDLVGRILGDATTAGYNLTYAHQARALKEDFLDKIGRVKGRNKLSSSPKLDDLSDSLLQGLAWIGWQVNRKKLHFAMRPTAR</sequence>
<dbReference type="CDD" id="cd16963">
    <property type="entry name" value="CCE1"/>
    <property type="match status" value="1"/>
</dbReference>
<dbReference type="InterPro" id="IPR012337">
    <property type="entry name" value="RNaseH-like_sf"/>
</dbReference>
<feature type="domain" description="Mitochondrial resolvase Ydc2 catalytic" evidence="1">
    <location>
        <begin position="82"/>
        <end position="337"/>
    </location>
</feature>
<dbReference type="GO" id="GO:0070336">
    <property type="term" value="F:flap-structured DNA binding"/>
    <property type="evidence" value="ECO:0007669"/>
    <property type="project" value="TreeGrafter"/>
</dbReference>
<dbReference type="GO" id="GO:0000403">
    <property type="term" value="F:Y-form DNA binding"/>
    <property type="evidence" value="ECO:0007669"/>
    <property type="project" value="TreeGrafter"/>
</dbReference>
<dbReference type="OrthoDB" id="5552842at2759"/>
<gene>
    <name evidence="2" type="ORF">AB675_9124</name>
</gene>
<name>A0A0N1H614_9EURO</name>
<dbReference type="InterPro" id="IPR039197">
    <property type="entry name" value="Mrs1/Cce1"/>
</dbReference>
<dbReference type="Proteomes" id="UP000038010">
    <property type="component" value="Unassembled WGS sequence"/>
</dbReference>
<dbReference type="InterPro" id="IPR036397">
    <property type="entry name" value="RNaseH_sf"/>
</dbReference>
<reference evidence="2 3" key="1">
    <citation type="submission" date="2015-06" db="EMBL/GenBank/DDBJ databases">
        <title>Draft genome of the ant-associated black yeast Phialophora attae CBS 131958.</title>
        <authorList>
            <person name="Moreno L.F."/>
            <person name="Stielow B.J."/>
            <person name="de Hoog S."/>
            <person name="Vicente V.A."/>
            <person name="Weiss V.A."/>
            <person name="de Vries M."/>
            <person name="Cruz L.M."/>
            <person name="Souza E.M."/>
        </authorList>
    </citation>
    <scope>NUCLEOTIDE SEQUENCE [LARGE SCALE GENOMIC DNA]</scope>
    <source>
        <strain evidence="2 3">CBS 131958</strain>
    </source>
</reference>
<keyword evidence="3" id="KW-1185">Reference proteome</keyword>
<dbReference type="VEuPathDB" id="FungiDB:AB675_9124"/>
<dbReference type="PANTHER" id="PTHR28072">
    <property type="entry name" value="CRUCIFORM CUTTING ENDONUCLEASE 1, MITOCHONDRIAL-RELATED"/>
    <property type="match status" value="1"/>
</dbReference>
<dbReference type="EMBL" id="LFJN01000009">
    <property type="protein sequence ID" value="KPI41370.1"/>
    <property type="molecule type" value="Genomic_DNA"/>
</dbReference>
<dbReference type="SUPFAM" id="SSF53098">
    <property type="entry name" value="Ribonuclease H-like"/>
    <property type="match status" value="1"/>
</dbReference>
<dbReference type="STRING" id="1664694.A0A0N1H614"/>
<dbReference type="PANTHER" id="PTHR28072:SF1">
    <property type="entry name" value="CRUCIFORM CUTTING ENDONUCLEASE 1, MITOCHONDRIAL-RELATED"/>
    <property type="match status" value="1"/>
</dbReference>
<dbReference type="RefSeq" id="XP_018001333.1">
    <property type="nucleotide sequence ID" value="XM_018149634.1"/>
</dbReference>
<organism evidence="2 3">
    <name type="scientific">Cyphellophora attinorum</name>
    <dbReference type="NCBI Taxonomy" id="1664694"/>
    <lineage>
        <taxon>Eukaryota</taxon>
        <taxon>Fungi</taxon>
        <taxon>Dikarya</taxon>
        <taxon>Ascomycota</taxon>
        <taxon>Pezizomycotina</taxon>
        <taxon>Eurotiomycetes</taxon>
        <taxon>Chaetothyriomycetidae</taxon>
        <taxon>Chaetothyriales</taxon>
        <taxon>Cyphellophoraceae</taxon>
        <taxon>Cyphellophora</taxon>
    </lineage>
</organism>